<evidence type="ECO:0000313" key="3">
    <source>
        <dbReference type="Proteomes" id="UP000607311"/>
    </source>
</evidence>
<reference evidence="2" key="1">
    <citation type="submission" date="2021-01" db="EMBL/GenBank/DDBJ databases">
        <title>Whole genome shotgun sequence of Verrucosispora sediminis NBRC 107745.</title>
        <authorList>
            <person name="Komaki H."/>
            <person name="Tamura T."/>
        </authorList>
    </citation>
    <scope>NUCLEOTIDE SEQUENCE</scope>
    <source>
        <strain evidence="2">NBRC 107745</strain>
    </source>
</reference>
<dbReference type="Proteomes" id="UP000607311">
    <property type="component" value="Unassembled WGS sequence"/>
</dbReference>
<dbReference type="AlphaFoldDB" id="A0A9W5URQ9"/>
<evidence type="ECO:0000313" key="2">
    <source>
        <dbReference type="EMBL" id="GIJ32085.1"/>
    </source>
</evidence>
<keyword evidence="3" id="KW-1185">Reference proteome</keyword>
<evidence type="ECO:0008006" key="4">
    <source>
        <dbReference type="Google" id="ProtNLM"/>
    </source>
</evidence>
<name>A0A9W5URQ9_9ACTN</name>
<keyword evidence="1" id="KW-0732">Signal</keyword>
<feature type="signal peptide" evidence="1">
    <location>
        <begin position="1"/>
        <end position="28"/>
    </location>
</feature>
<dbReference type="OrthoDB" id="3389388at2"/>
<comment type="caution">
    <text evidence="2">The sequence shown here is derived from an EMBL/GenBank/DDBJ whole genome shotgun (WGS) entry which is preliminary data.</text>
</comment>
<dbReference type="PROSITE" id="PS51257">
    <property type="entry name" value="PROKAR_LIPOPROTEIN"/>
    <property type="match status" value="1"/>
</dbReference>
<feature type="chain" id="PRO_5040726888" description="Lipoprotein" evidence="1">
    <location>
        <begin position="29"/>
        <end position="276"/>
    </location>
</feature>
<proteinExistence type="predicted"/>
<dbReference type="Gene3D" id="2.50.20.20">
    <property type="match status" value="1"/>
</dbReference>
<organism evidence="2 3">
    <name type="scientific">Micromonospora sediminimaris</name>
    <dbReference type="NCBI Taxonomy" id="547162"/>
    <lineage>
        <taxon>Bacteria</taxon>
        <taxon>Bacillati</taxon>
        <taxon>Actinomycetota</taxon>
        <taxon>Actinomycetes</taxon>
        <taxon>Micromonosporales</taxon>
        <taxon>Micromonosporaceae</taxon>
        <taxon>Micromonospora</taxon>
    </lineage>
</organism>
<dbReference type="RefSeq" id="WP_093403530.1">
    <property type="nucleotide sequence ID" value="NZ_BOPD01000008.1"/>
</dbReference>
<accession>A0A9W5URQ9</accession>
<dbReference type="EMBL" id="BOPD01000008">
    <property type="protein sequence ID" value="GIJ32085.1"/>
    <property type="molecule type" value="Genomic_DNA"/>
</dbReference>
<protein>
    <recommendedName>
        <fullName evidence="4">Lipoprotein</fullName>
    </recommendedName>
</protein>
<gene>
    <name evidence="2" type="ORF">Vse01_12330</name>
</gene>
<sequence>MTQRTGTTATTRRLAAVAAALLAATVVAGCDDEATPAAAPPPPDPKQELLAAVPGEQDPAFRFTTSDSSGDVSGVVDPVNRGMDIDTVTKDKDFTLEMSYRMVESRTWMKVNFKGAKDIQKLMKLPTKWMELDPAEIEGPNPLLSYQSTDPGNAAAIIRAASDVQAGEPGTYTGVVDLSVVPELADALEGVAALDDTDGQLPLSAVVGADGNLSSLTLEIPPAGKKKASEYVVEYFDFGAAPAVVAFTEEQAQQAPNAAYDLLNRLPVSGRAPTPR</sequence>
<evidence type="ECO:0000256" key="1">
    <source>
        <dbReference type="SAM" id="SignalP"/>
    </source>
</evidence>